<sequence>MKGGNIMIKLNDCVHCQPNGNLLKPFKGTVEKLYERTAMVLVTDYHPDDHWRVVELTGRVIVALKNMQPQFETVPVRIDE</sequence>
<evidence type="ECO:0000313" key="2">
    <source>
        <dbReference type="Proteomes" id="UP000051160"/>
    </source>
</evidence>
<gene>
    <name evidence="1" type="ORF">FD04_GL000175</name>
</gene>
<dbReference type="PATRIC" id="fig|1423776.4.peg.174"/>
<dbReference type="STRING" id="1423776.FD04_GL000175"/>
<keyword evidence="2" id="KW-1185">Reference proteome</keyword>
<accession>A0A0R1LRZ5</accession>
<dbReference type="AlphaFoldDB" id="A0A0R1LRZ5"/>
<name>A0A0R1LRZ5_9LACO</name>
<evidence type="ECO:0000313" key="1">
    <source>
        <dbReference type="EMBL" id="KRK98447.1"/>
    </source>
</evidence>
<comment type="caution">
    <text evidence="1">The sequence shown here is derived from an EMBL/GenBank/DDBJ whole genome shotgun (WGS) entry which is preliminary data.</text>
</comment>
<protein>
    <submittedName>
        <fullName evidence="1">Uncharacterized protein</fullName>
    </submittedName>
</protein>
<dbReference type="EMBL" id="AZEE01000027">
    <property type="protein sequence ID" value="KRK98447.1"/>
    <property type="molecule type" value="Genomic_DNA"/>
</dbReference>
<proteinExistence type="predicted"/>
<reference evidence="1 2" key="1">
    <citation type="journal article" date="2015" name="Genome Announc.">
        <title>Expanding the biotechnology potential of lactobacilli through comparative genomics of 213 strains and associated genera.</title>
        <authorList>
            <person name="Sun Z."/>
            <person name="Harris H.M."/>
            <person name="McCann A."/>
            <person name="Guo C."/>
            <person name="Argimon S."/>
            <person name="Zhang W."/>
            <person name="Yang X."/>
            <person name="Jeffery I.B."/>
            <person name="Cooney J.C."/>
            <person name="Kagawa T.F."/>
            <person name="Liu W."/>
            <person name="Song Y."/>
            <person name="Salvetti E."/>
            <person name="Wrobel A."/>
            <person name="Rasinkangas P."/>
            <person name="Parkhill J."/>
            <person name="Rea M.C."/>
            <person name="O'Sullivan O."/>
            <person name="Ritari J."/>
            <person name="Douillard F.P."/>
            <person name="Paul Ross R."/>
            <person name="Yang R."/>
            <person name="Briner A.E."/>
            <person name="Felis G.E."/>
            <person name="de Vos W.M."/>
            <person name="Barrangou R."/>
            <person name="Klaenhammer T.R."/>
            <person name="Caufield P.W."/>
            <person name="Cui Y."/>
            <person name="Zhang H."/>
            <person name="O'Toole P.W."/>
        </authorList>
    </citation>
    <scope>NUCLEOTIDE SEQUENCE [LARGE SCALE GENOMIC DNA]</scope>
    <source>
        <strain evidence="1 2">DSM 19909</strain>
    </source>
</reference>
<organism evidence="1 2">
    <name type="scientific">Secundilactobacillus odoratitofui DSM 19909 = JCM 15043</name>
    <dbReference type="NCBI Taxonomy" id="1423776"/>
    <lineage>
        <taxon>Bacteria</taxon>
        <taxon>Bacillati</taxon>
        <taxon>Bacillota</taxon>
        <taxon>Bacilli</taxon>
        <taxon>Lactobacillales</taxon>
        <taxon>Lactobacillaceae</taxon>
        <taxon>Secundilactobacillus</taxon>
    </lineage>
</organism>
<dbReference type="Proteomes" id="UP000051160">
    <property type="component" value="Unassembled WGS sequence"/>
</dbReference>